<dbReference type="AlphaFoldDB" id="A0AAU7DGR7"/>
<evidence type="ECO:0000313" key="1">
    <source>
        <dbReference type="EMBL" id="XBH17014.1"/>
    </source>
</evidence>
<protein>
    <submittedName>
        <fullName evidence="1">Uncharacterized protein</fullName>
    </submittedName>
</protein>
<dbReference type="EMBL" id="CP121196">
    <property type="protein sequence ID" value="XBH17014.1"/>
    <property type="molecule type" value="Genomic_DNA"/>
</dbReference>
<sequence length="106" mass="11614">MVALSSAAVLLVGNTGFALRCKVDQHQMDKLVNFAVQRQNACQRLGLLWEADDQERQYKPGTSAGTNETIGPIAGFVMDVTENEFGHAQGQCHAVKASYRELVAQY</sequence>
<accession>A0AAU7DGR7</accession>
<organism evidence="1">
    <name type="scientific">Telmatobacter sp. DSM 110680</name>
    <dbReference type="NCBI Taxonomy" id="3036704"/>
    <lineage>
        <taxon>Bacteria</taxon>
        <taxon>Pseudomonadati</taxon>
        <taxon>Acidobacteriota</taxon>
        <taxon>Terriglobia</taxon>
        <taxon>Terriglobales</taxon>
        <taxon>Acidobacteriaceae</taxon>
        <taxon>Telmatobacter</taxon>
    </lineage>
</organism>
<name>A0AAU7DGR7_9BACT</name>
<dbReference type="RefSeq" id="WP_348262246.1">
    <property type="nucleotide sequence ID" value="NZ_CP121196.1"/>
</dbReference>
<reference evidence="1" key="1">
    <citation type="submission" date="2023-03" db="EMBL/GenBank/DDBJ databases">
        <title>Edaphobacter sp.</title>
        <authorList>
            <person name="Huber K.J."/>
            <person name="Papendorf J."/>
            <person name="Pilke C."/>
            <person name="Bunk B."/>
            <person name="Sproeer C."/>
            <person name="Pester M."/>
        </authorList>
    </citation>
    <scope>NUCLEOTIDE SEQUENCE</scope>
    <source>
        <strain evidence="1">DSM 110680</strain>
    </source>
</reference>
<proteinExistence type="predicted"/>
<gene>
    <name evidence="1" type="ORF">P8935_20875</name>
</gene>